<dbReference type="InterPro" id="IPR036680">
    <property type="entry name" value="SPOR-like_sf"/>
</dbReference>
<gene>
    <name evidence="4" type="ORF">DFR36_101207</name>
</gene>
<reference evidence="4 5" key="1">
    <citation type="submission" date="2018-05" db="EMBL/GenBank/DDBJ databases">
        <title>Genomic Encyclopedia of Type Strains, Phase IV (KMG-IV): sequencing the most valuable type-strain genomes for metagenomic binning, comparative biology and taxonomic classification.</title>
        <authorList>
            <person name="Goeker M."/>
        </authorList>
    </citation>
    <scope>NUCLEOTIDE SEQUENCE [LARGE SCALE GENOMIC DNA]</scope>
    <source>
        <strain evidence="4 5">DSM 26006</strain>
    </source>
</reference>
<evidence type="ECO:0000256" key="1">
    <source>
        <dbReference type="SAM" id="MobiDB-lite"/>
    </source>
</evidence>
<evidence type="ECO:0000313" key="5">
    <source>
        <dbReference type="Proteomes" id="UP000246483"/>
    </source>
</evidence>
<proteinExistence type="predicted"/>
<feature type="transmembrane region" description="Helical" evidence="2">
    <location>
        <begin position="106"/>
        <end position="128"/>
    </location>
</feature>
<dbReference type="RefSeq" id="WP_244909134.1">
    <property type="nucleotide sequence ID" value="NZ_QGUB01000001.1"/>
</dbReference>
<dbReference type="InterPro" id="IPR007730">
    <property type="entry name" value="SPOR-like_dom"/>
</dbReference>
<keyword evidence="5" id="KW-1185">Reference proteome</keyword>
<dbReference type="Gene3D" id="3.30.70.1070">
    <property type="entry name" value="Sporulation related repeat"/>
    <property type="match status" value="1"/>
</dbReference>
<name>A0A317RJP8_9BURK</name>
<evidence type="ECO:0000259" key="3">
    <source>
        <dbReference type="PROSITE" id="PS51724"/>
    </source>
</evidence>
<feature type="transmembrane region" description="Helical" evidence="2">
    <location>
        <begin position="167"/>
        <end position="189"/>
    </location>
</feature>
<sequence length="389" mass="39487">MQSSAMAYAAHAEEPPAVQDMPPSVSGALYRAALGPVNAERYLAAFERLDATGRALPGWNLGAAVCTIAWMVLRRLWRPLLGYGAAWLGLVAWIAVLWLLREALPVPVLAGLGLAGVLLVFAVPGLYGDVLVHRQVQRQIAAAVAGAPSVREAIALLEQGAVTRGRLAWVAAAATMAATLALTAGAAYLHRLGEAALVRQMASAAIAPEPVSRGEPRPEPPAAAAPGADAAPAAPSLAAPAATAPSAPEPLHPPAPEPPSVPAPETPPPAPLAPASAGAEARTARVPPKAAVSRPRGTAAAPPGEAEASAAARRLYVNVGLFAQPANARRAHARLRSASLPSSISEVKAADGRRLQRVRVGPFTSASEANAAAARVQALGLDAVAAAVE</sequence>
<feature type="region of interest" description="Disordered" evidence="1">
    <location>
        <begin position="209"/>
        <end position="306"/>
    </location>
</feature>
<evidence type="ECO:0000256" key="2">
    <source>
        <dbReference type="SAM" id="Phobius"/>
    </source>
</evidence>
<accession>A0A317RJP8</accession>
<comment type="caution">
    <text evidence="4">The sequence shown here is derived from an EMBL/GenBank/DDBJ whole genome shotgun (WGS) entry which is preliminary data.</text>
</comment>
<feature type="compositionally biased region" description="Low complexity" evidence="1">
    <location>
        <begin position="222"/>
        <end position="246"/>
    </location>
</feature>
<keyword evidence="2" id="KW-0812">Transmembrane</keyword>
<dbReference type="EMBL" id="QGUB01000001">
    <property type="protein sequence ID" value="PWW48700.1"/>
    <property type="molecule type" value="Genomic_DNA"/>
</dbReference>
<dbReference type="PROSITE" id="PS51724">
    <property type="entry name" value="SPOR"/>
    <property type="match status" value="1"/>
</dbReference>
<dbReference type="SUPFAM" id="SSF110997">
    <property type="entry name" value="Sporulation related repeat"/>
    <property type="match status" value="1"/>
</dbReference>
<feature type="compositionally biased region" description="Pro residues" evidence="1">
    <location>
        <begin position="247"/>
        <end position="272"/>
    </location>
</feature>
<keyword evidence="2" id="KW-1133">Transmembrane helix</keyword>
<feature type="transmembrane region" description="Helical" evidence="2">
    <location>
        <begin position="80"/>
        <end position="100"/>
    </location>
</feature>
<organism evidence="4 5">
    <name type="scientific">Melaminivora alkalimesophila</name>
    <dbReference type="NCBI Taxonomy" id="1165852"/>
    <lineage>
        <taxon>Bacteria</taxon>
        <taxon>Pseudomonadati</taxon>
        <taxon>Pseudomonadota</taxon>
        <taxon>Betaproteobacteria</taxon>
        <taxon>Burkholderiales</taxon>
        <taxon>Comamonadaceae</taxon>
        <taxon>Melaminivora</taxon>
    </lineage>
</organism>
<evidence type="ECO:0000313" key="4">
    <source>
        <dbReference type="EMBL" id="PWW48700.1"/>
    </source>
</evidence>
<dbReference type="GO" id="GO:0042834">
    <property type="term" value="F:peptidoglycan binding"/>
    <property type="evidence" value="ECO:0007669"/>
    <property type="project" value="InterPro"/>
</dbReference>
<dbReference type="Pfam" id="PF05036">
    <property type="entry name" value="SPOR"/>
    <property type="match status" value="1"/>
</dbReference>
<dbReference type="Proteomes" id="UP000246483">
    <property type="component" value="Unassembled WGS sequence"/>
</dbReference>
<dbReference type="AlphaFoldDB" id="A0A317RJP8"/>
<keyword evidence="2" id="KW-0472">Membrane</keyword>
<feature type="compositionally biased region" description="Low complexity" evidence="1">
    <location>
        <begin position="293"/>
        <end position="306"/>
    </location>
</feature>
<protein>
    <submittedName>
        <fullName evidence="4">Sporulation related protein</fullName>
    </submittedName>
</protein>
<feature type="domain" description="SPOR" evidence="3">
    <location>
        <begin position="309"/>
        <end position="389"/>
    </location>
</feature>